<keyword evidence="4" id="KW-0732">Signal</keyword>
<name>A0ABW7CD74_9CYAN</name>
<reference evidence="6" key="1">
    <citation type="journal article" date="2024" name="Algal Res.">
        <title>Biochemical, toxicological and genomic investigation of a high-biomass producing Limnothrix strain isolated from Italian shallow drinking water reservoir.</title>
        <authorList>
            <person name="Simonazzi M."/>
            <person name="Shishido T.K."/>
            <person name="Delbaje E."/>
            <person name="Wahlsten M."/>
            <person name="Fewer D.P."/>
            <person name="Sivonen K."/>
            <person name="Pezzolesi L."/>
            <person name="Pistocchi R."/>
        </authorList>
    </citation>
    <scope>NUCLEOTIDE SEQUENCE [LARGE SCALE GENOMIC DNA]</scope>
    <source>
        <strain evidence="6">LRLZ20PSL1</strain>
    </source>
</reference>
<evidence type="ECO:0000256" key="2">
    <source>
        <dbReference type="ARBA" id="ARBA00023054"/>
    </source>
</evidence>
<keyword evidence="6" id="KW-1185">Reference proteome</keyword>
<protein>
    <submittedName>
        <fullName evidence="5">HlyD family efflux transporter periplasmic adaptor subunit</fullName>
    </submittedName>
</protein>
<dbReference type="PRINTS" id="PR01490">
    <property type="entry name" value="RTXTOXIND"/>
</dbReference>
<dbReference type="RefSeq" id="WP_393012667.1">
    <property type="nucleotide sequence ID" value="NZ_JAZAQF010000059.1"/>
</dbReference>
<dbReference type="InterPro" id="IPR050465">
    <property type="entry name" value="UPF0194_transport"/>
</dbReference>
<dbReference type="EMBL" id="JAZAQF010000059">
    <property type="protein sequence ID" value="MFG3817938.1"/>
    <property type="molecule type" value="Genomic_DNA"/>
</dbReference>
<dbReference type="Proteomes" id="UP001604335">
    <property type="component" value="Unassembled WGS sequence"/>
</dbReference>
<dbReference type="Gene3D" id="2.40.50.100">
    <property type="match status" value="1"/>
</dbReference>
<evidence type="ECO:0000313" key="5">
    <source>
        <dbReference type="EMBL" id="MFG3817938.1"/>
    </source>
</evidence>
<dbReference type="Gene3D" id="2.40.30.170">
    <property type="match status" value="1"/>
</dbReference>
<gene>
    <name evidence="5" type="ORF">VPK24_09850</name>
</gene>
<dbReference type="PANTHER" id="PTHR32347:SF27">
    <property type="entry name" value="RND EFFLUX PUMP MEMBRANE FUSION PROTEIN BARREL-SANDWICH DOMAIN-CONTAINING PROTEIN"/>
    <property type="match status" value="1"/>
</dbReference>
<dbReference type="InterPro" id="IPR014315">
    <property type="entry name" value="ABC_heterocyst_DevB"/>
</dbReference>
<keyword evidence="2 3" id="KW-0175">Coiled coil</keyword>
<evidence type="ECO:0000256" key="4">
    <source>
        <dbReference type="SAM" id="SignalP"/>
    </source>
</evidence>
<feature type="signal peptide" evidence="4">
    <location>
        <begin position="1"/>
        <end position="25"/>
    </location>
</feature>
<evidence type="ECO:0000313" key="6">
    <source>
        <dbReference type="Proteomes" id="UP001604335"/>
    </source>
</evidence>
<dbReference type="PANTHER" id="PTHR32347">
    <property type="entry name" value="EFFLUX SYSTEM COMPONENT YKNX-RELATED"/>
    <property type="match status" value="1"/>
</dbReference>
<comment type="caution">
    <text evidence="5">The sequence shown here is derived from an EMBL/GenBank/DDBJ whole genome shotgun (WGS) entry which is preliminary data.</text>
</comment>
<feature type="coiled-coil region" evidence="3">
    <location>
        <begin position="165"/>
        <end position="244"/>
    </location>
</feature>
<sequence length="432" mass="46825">MIAKFRNFNTLALAASAAAASIALGAIGLSQWNRATAEQQAQSPTPGPVVRSGVTALGRLEPESEVVRLAAPLALDGDRVSELRVREGDRVREGQVVAVLASETVLVAEYNEANRQVQVAEARLAQVRAGAKTGDINSQRAAVNRVQAEWQGNTDAQRAQLSRLRAQWQGQLAQQSAAVRRLEAELANAQSEYRRYEALYQEGAESASRYDSKRLSVETLFRQLQEARAELNRLDRTGRQEVQEAAAVLSRVERAGQQQWQEAKSTLSSVAEVRTVDVRTALAEVAAARAARDRAAAALERAYLRAPSDGQILKIHARAGEKIGDDGLLDLAQTDRMVAVAEVYQTDVGLVRVGQPATVVGQAIQGSLRGTVAQVGLQVLRQNVFSNQPGENLDRRVVEVRILLDPASTARVRSFTNLQVEVSIETGTGNTR</sequence>
<feature type="chain" id="PRO_5045734134" evidence="4">
    <location>
        <begin position="26"/>
        <end position="432"/>
    </location>
</feature>
<comment type="subcellular location">
    <subcellularLocation>
        <location evidence="1">Cell envelope</location>
    </subcellularLocation>
</comment>
<proteinExistence type="predicted"/>
<accession>A0ABW7CD74</accession>
<evidence type="ECO:0000256" key="1">
    <source>
        <dbReference type="ARBA" id="ARBA00004196"/>
    </source>
</evidence>
<dbReference type="NCBIfam" id="TIGR02971">
    <property type="entry name" value="heterocyst_DevB"/>
    <property type="match status" value="1"/>
</dbReference>
<organism evidence="5 6">
    <name type="scientific">Limnothrix redekei LRLZ20PSL1</name>
    <dbReference type="NCBI Taxonomy" id="3112953"/>
    <lineage>
        <taxon>Bacteria</taxon>
        <taxon>Bacillati</taxon>
        <taxon>Cyanobacteriota</taxon>
        <taxon>Cyanophyceae</taxon>
        <taxon>Pseudanabaenales</taxon>
        <taxon>Pseudanabaenaceae</taxon>
        <taxon>Limnothrix</taxon>
    </lineage>
</organism>
<evidence type="ECO:0000256" key="3">
    <source>
        <dbReference type="SAM" id="Coils"/>
    </source>
</evidence>